<proteinExistence type="predicted"/>
<dbReference type="AlphaFoldDB" id="A0AAV2EPP1"/>
<evidence type="ECO:0000313" key="1">
    <source>
        <dbReference type="EMBL" id="CAL1387677.1"/>
    </source>
</evidence>
<dbReference type="Proteomes" id="UP001497516">
    <property type="component" value="Chromosome 5"/>
</dbReference>
<dbReference type="PANTHER" id="PTHR33710:SF86">
    <property type="entry name" value="VIRAL MOVEMENT PROTEIN"/>
    <property type="match status" value="1"/>
</dbReference>
<name>A0AAV2EPP1_9ROSI</name>
<dbReference type="InterPro" id="IPR036691">
    <property type="entry name" value="Endo/exonu/phosph_ase_sf"/>
</dbReference>
<organism evidence="1 2">
    <name type="scientific">Linum trigynum</name>
    <dbReference type="NCBI Taxonomy" id="586398"/>
    <lineage>
        <taxon>Eukaryota</taxon>
        <taxon>Viridiplantae</taxon>
        <taxon>Streptophyta</taxon>
        <taxon>Embryophyta</taxon>
        <taxon>Tracheophyta</taxon>
        <taxon>Spermatophyta</taxon>
        <taxon>Magnoliopsida</taxon>
        <taxon>eudicotyledons</taxon>
        <taxon>Gunneridae</taxon>
        <taxon>Pentapetalae</taxon>
        <taxon>rosids</taxon>
        <taxon>fabids</taxon>
        <taxon>Malpighiales</taxon>
        <taxon>Linaceae</taxon>
        <taxon>Linum</taxon>
    </lineage>
</organism>
<dbReference type="PANTHER" id="PTHR33710">
    <property type="entry name" value="BNAC02G09200D PROTEIN"/>
    <property type="match status" value="1"/>
</dbReference>
<evidence type="ECO:0000313" key="2">
    <source>
        <dbReference type="Proteomes" id="UP001497516"/>
    </source>
</evidence>
<dbReference type="EMBL" id="OZ034818">
    <property type="protein sequence ID" value="CAL1387677.1"/>
    <property type="molecule type" value="Genomic_DNA"/>
</dbReference>
<dbReference type="SUPFAM" id="SSF56219">
    <property type="entry name" value="DNase I-like"/>
    <property type="match status" value="1"/>
</dbReference>
<keyword evidence="2" id="KW-1185">Reference proteome</keyword>
<gene>
    <name evidence="1" type="ORF">LTRI10_LOCUS28646</name>
</gene>
<reference evidence="1 2" key="1">
    <citation type="submission" date="2024-04" db="EMBL/GenBank/DDBJ databases">
        <authorList>
            <person name="Fracassetti M."/>
        </authorList>
    </citation>
    <scope>NUCLEOTIDE SEQUENCE [LARGE SCALE GENOMIC DNA]</scope>
</reference>
<sequence length="101" mass="12227">MGAACIRERLDRALCSQSWVNRYPDTLVKHFTDQGSDHRALLLSDKPYTRNTRPLFRFDARWVDNPEVKAMVHYVWQEDIQDTPMFQLWEQIKKLRHLFYD</sequence>
<accession>A0AAV2EPP1</accession>
<protein>
    <submittedName>
        <fullName evidence="1">Uncharacterized protein</fullName>
    </submittedName>
</protein>